<feature type="transmembrane region" description="Helical" evidence="2">
    <location>
        <begin position="71"/>
        <end position="91"/>
    </location>
</feature>
<comment type="caution">
    <text evidence="3">The sequence shown here is derived from an EMBL/GenBank/DDBJ whole genome shotgun (WGS) entry which is preliminary data.</text>
</comment>
<organism evidence="3 4">
    <name type="scientific">Egicoccus halophilus</name>
    <dbReference type="NCBI Taxonomy" id="1670830"/>
    <lineage>
        <taxon>Bacteria</taxon>
        <taxon>Bacillati</taxon>
        <taxon>Actinomycetota</taxon>
        <taxon>Nitriliruptoria</taxon>
        <taxon>Egicoccales</taxon>
        <taxon>Egicoccaceae</taxon>
        <taxon>Egicoccus</taxon>
    </lineage>
</organism>
<keyword evidence="4" id="KW-1185">Reference proteome</keyword>
<protein>
    <submittedName>
        <fullName evidence="3">Uncharacterized protein</fullName>
    </submittedName>
</protein>
<keyword evidence="2" id="KW-0472">Membrane</keyword>
<feature type="compositionally biased region" description="Basic and acidic residues" evidence="1">
    <location>
        <begin position="9"/>
        <end position="32"/>
    </location>
</feature>
<feature type="transmembrane region" description="Helical" evidence="2">
    <location>
        <begin position="46"/>
        <end position="65"/>
    </location>
</feature>
<reference evidence="3" key="2">
    <citation type="submission" date="2020-09" db="EMBL/GenBank/DDBJ databases">
        <authorList>
            <person name="Sun Q."/>
            <person name="Zhou Y."/>
        </authorList>
    </citation>
    <scope>NUCLEOTIDE SEQUENCE</scope>
    <source>
        <strain evidence="3">CGMCC 1.14988</strain>
    </source>
</reference>
<feature type="region of interest" description="Disordered" evidence="1">
    <location>
        <begin position="1"/>
        <end position="42"/>
    </location>
</feature>
<evidence type="ECO:0000313" key="3">
    <source>
        <dbReference type="EMBL" id="GGI03166.1"/>
    </source>
</evidence>
<gene>
    <name evidence="3" type="ORF">GCM10011354_02840</name>
</gene>
<sequence>MGYQCPDCARQRGGDTAPDRRRAPGRDRRRPGDGSPSGPRLPAGTLARAVAIGLAAAVAGGLLLGPILLGGAFFLISAGVIGWCVARAVYWATEEANSPFVRAWALTAAGFSVAVGLVTASAPGTAASELAYLAFPAAMYGGWIVVRQR</sequence>
<keyword evidence="2" id="KW-0812">Transmembrane</keyword>
<feature type="compositionally biased region" description="Low complexity" evidence="1">
    <location>
        <begin position="33"/>
        <end position="42"/>
    </location>
</feature>
<feature type="transmembrane region" description="Helical" evidence="2">
    <location>
        <begin position="130"/>
        <end position="146"/>
    </location>
</feature>
<feature type="transmembrane region" description="Helical" evidence="2">
    <location>
        <begin position="103"/>
        <end position="124"/>
    </location>
</feature>
<dbReference type="EMBL" id="BMHA01000001">
    <property type="protein sequence ID" value="GGI03166.1"/>
    <property type="molecule type" value="Genomic_DNA"/>
</dbReference>
<evidence type="ECO:0000256" key="2">
    <source>
        <dbReference type="SAM" id="Phobius"/>
    </source>
</evidence>
<proteinExistence type="predicted"/>
<evidence type="ECO:0000313" key="4">
    <source>
        <dbReference type="Proteomes" id="UP000650511"/>
    </source>
</evidence>
<evidence type="ECO:0000256" key="1">
    <source>
        <dbReference type="SAM" id="MobiDB-lite"/>
    </source>
</evidence>
<keyword evidence="2" id="KW-1133">Transmembrane helix</keyword>
<accession>A0A8J3AC30</accession>
<dbReference type="AlphaFoldDB" id="A0A8J3AC30"/>
<name>A0A8J3AC30_9ACTN</name>
<dbReference type="Proteomes" id="UP000650511">
    <property type="component" value="Unassembled WGS sequence"/>
</dbReference>
<reference evidence="3" key="1">
    <citation type="journal article" date="2014" name="Int. J. Syst. Evol. Microbiol.">
        <title>Complete genome sequence of Corynebacterium casei LMG S-19264T (=DSM 44701T), isolated from a smear-ripened cheese.</title>
        <authorList>
            <consortium name="US DOE Joint Genome Institute (JGI-PGF)"/>
            <person name="Walter F."/>
            <person name="Albersmeier A."/>
            <person name="Kalinowski J."/>
            <person name="Ruckert C."/>
        </authorList>
    </citation>
    <scope>NUCLEOTIDE SEQUENCE</scope>
    <source>
        <strain evidence="3">CGMCC 1.14988</strain>
    </source>
</reference>